<dbReference type="PANTHER" id="PTHR34182">
    <property type="entry name" value="PROTEIN-EXPORT MEMBRANE PROTEIN SECG"/>
    <property type="match status" value="1"/>
</dbReference>
<keyword evidence="8 10" id="KW-0811">Translocation</keyword>
<reference evidence="12" key="1">
    <citation type="submission" date="2019-11" db="EMBL/GenBank/DDBJ databases">
        <authorList>
            <person name="Feng L."/>
        </authorList>
    </citation>
    <scope>NUCLEOTIDE SEQUENCE</scope>
    <source>
        <strain evidence="12">IbartlettiiLFYP30</strain>
    </source>
</reference>
<dbReference type="Proteomes" id="UP001299409">
    <property type="component" value="Unassembled WGS sequence"/>
</dbReference>
<keyword evidence="5 10" id="KW-0812">Transmembrane</keyword>
<dbReference type="RefSeq" id="WP_022071799.1">
    <property type="nucleotide sequence ID" value="NZ_BAABXU010000001.1"/>
</dbReference>
<protein>
    <recommendedName>
        <fullName evidence="10">Protein-export membrane protein SecG</fullName>
    </recommendedName>
</protein>
<keyword evidence="9 10" id="KW-0472">Membrane</keyword>
<dbReference type="GO" id="GO:0065002">
    <property type="term" value="P:intracellular protein transmembrane transport"/>
    <property type="evidence" value="ECO:0007669"/>
    <property type="project" value="TreeGrafter"/>
</dbReference>
<evidence type="ECO:0000256" key="5">
    <source>
        <dbReference type="ARBA" id="ARBA00022692"/>
    </source>
</evidence>
<gene>
    <name evidence="11" type="primary">secG</name>
    <name evidence="12" type="ORF">IBLFYP30_01983</name>
    <name evidence="11" type="ORF">LIP50_03125</name>
</gene>
<dbReference type="PRINTS" id="PR01651">
    <property type="entry name" value="SECGEXPORT"/>
</dbReference>
<accession>A0A6N3CXV6</accession>
<organism evidence="12">
    <name type="scientific">Intestinibacter bartlettii</name>
    <dbReference type="NCBI Taxonomy" id="261299"/>
    <lineage>
        <taxon>Bacteria</taxon>
        <taxon>Bacillati</taxon>
        <taxon>Bacillota</taxon>
        <taxon>Clostridia</taxon>
        <taxon>Peptostreptococcales</taxon>
        <taxon>Peptostreptococcaceae</taxon>
        <taxon>Intestinibacter</taxon>
    </lineage>
</organism>
<evidence type="ECO:0000256" key="3">
    <source>
        <dbReference type="ARBA" id="ARBA00022448"/>
    </source>
</evidence>
<keyword evidence="6 10" id="KW-0653">Protein transport</keyword>
<comment type="caution">
    <text evidence="10">Lacks conserved residue(s) required for the propagation of feature annotation.</text>
</comment>
<keyword evidence="13" id="KW-1185">Reference proteome</keyword>
<reference evidence="11 13" key="2">
    <citation type="submission" date="2021-10" db="EMBL/GenBank/DDBJ databases">
        <title>Collection of gut derived symbiotic bacterial strains cultured from healthy donors.</title>
        <authorList>
            <person name="Lin H."/>
            <person name="Littmann E."/>
            <person name="Claire K."/>
            <person name="Pamer E."/>
        </authorList>
    </citation>
    <scope>NUCLEOTIDE SEQUENCE [LARGE SCALE GENOMIC DNA]</scope>
    <source>
        <strain evidence="11 13">MSK.17.68</strain>
    </source>
</reference>
<dbReference type="GO" id="GO:0043952">
    <property type="term" value="P:protein transport by the Sec complex"/>
    <property type="evidence" value="ECO:0007669"/>
    <property type="project" value="TreeGrafter"/>
</dbReference>
<evidence type="ECO:0000313" key="12">
    <source>
        <dbReference type="EMBL" id="VYU19401.1"/>
    </source>
</evidence>
<proteinExistence type="inferred from homology"/>
<keyword evidence="7 10" id="KW-1133">Transmembrane helix</keyword>
<name>A0A6N3CXV6_9FIRM</name>
<keyword evidence="3 10" id="KW-0813">Transport</keyword>
<dbReference type="GO" id="GO:0005886">
    <property type="term" value="C:plasma membrane"/>
    <property type="evidence" value="ECO:0007669"/>
    <property type="project" value="UniProtKB-SubCell"/>
</dbReference>
<keyword evidence="4 10" id="KW-1003">Cell membrane</keyword>
<feature type="transmembrane region" description="Helical" evidence="10">
    <location>
        <begin position="55"/>
        <end position="77"/>
    </location>
</feature>
<evidence type="ECO:0000256" key="8">
    <source>
        <dbReference type="ARBA" id="ARBA00023010"/>
    </source>
</evidence>
<comment type="subcellular location">
    <subcellularLocation>
        <location evidence="1 10">Cell membrane</location>
        <topology evidence="1 10">Multi-pass membrane protein</topology>
    </subcellularLocation>
</comment>
<evidence type="ECO:0000256" key="9">
    <source>
        <dbReference type="ARBA" id="ARBA00023136"/>
    </source>
</evidence>
<dbReference type="GeneID" id="89564213"/>
<dbReference type="GO" id="GO:0015450">
    <property type="term" value="F:protein-transporting ATPase activity"/>
    <property type="evidence" value="ECO:0007669"/>
    <property type="project" value="UniProtKB-UniRule"/>
</dbReference>
<evidence type="ECO:0000256" key="4">
    <source>
        <dbReference type="ARBA" id="ARBA00022475"/>
    </source>
</evidence>
<evidence type="ECO:0000313" key="11">
    <source>
        <dbReference type="EMBL" id="MCB5445189.1"/>
    </source>
</evidence>
<comment type="similarity">
    <text evidence="2 10">Belongs to the SecG family.</text>
</comment>
<comment type="function">
    <text evidence="10">Involved in protein export. Participates in an early event of protein translocation.</text>
</comment>
<dbReference type="EMBL" id="JAJBMB010000002">
    <property type="protein sequence ID" value="MCB5445189.1"/>
    <property type="molecule type" value="Genomic_DNA"/>
</dbReference>
<dbReference type="EMBL" id="CACRUE010000031">
    <property type="protein sequence ID" value="VYU19401.1"/>
    <property type="molecule type" value="Genomic_DNA"/>
</dbReference>
<sequence length="79" mass="8681">MLNNILMGVQIVLSVLLLLVIMPQEGKGNFSSDFSGAGDDFEAQAYFKPKGKQAFLLKSTRIFSVLFFINALALVVINK</sequence>
<evidence type="ECO:0000256" key="2">
    <source>
        <dbReference type="ARBA" id="ARBA00008445"/>
    </source>
</evidence>
<dbReference type="NCBIfam" id="TIGR00810">
    <property type="entry name" value="secG"/>
    <property type="match status" value="1"/>
</dbReference>
<evidence type="ECO:0000256" key="10">
    <source>
        <dbReference type="RuleBase" id="RU365087"/>
    </source>
</evidence>
<dbReference type="InterPro" id="IPR004692">
    <property type="entry name" value="SecG"/>
</dbReference>
<evidence type="ECO:0000256" key="1">
    <source>
        <dbReference type="ARBA" id="ARBA00004651"/>
    </source>
</evidence>
<dbReference type="AlphaFoldDB" id="A0A6N3CXV6"/>
<evidence type="ECO:0000256" key="6">
    <source>
        <dbReference type="ARBA" id="ARBA00022927"/>
    </source>
</evidence>
<dbReference type="PANTHER" id="PTHR34182:SF1">
    <property type="entry name" value="PROTEIN-EXPORT MEMBRANE PROTEIN SECG"/>
    <property type="match status" value="1"/>
</dbReference>
<dbReference type="GO" id="GO:0009306">
    <property type="term" value="P:protein secretion"/>
    <property type="evidence" value="ECO:0007669"/>
    <property type="project" value="UniProtKB-UniRule"/>
</dbReference>
<evidence type="ECO:0000256" key="7">
    <source>
        <dbReference type="ARBA" id="ARBA00022989"/>
    </source>
</evidence>
<dbReference type="Pfam" id="PF03840">
    <property type="entry name" value="SecG"/>
    <property type="match status" value="1"/>
</dbReference>
<evidence type="ECO:0000313" key="13">
    <source>
        <dbReference type="Proteomes" id="UP001299409"/>
    </source>
</evidence>